<comment type="caution">
    <text evidence="2">The sequence shown here is derived from an EMBL/GenBank/DDBJ whole genome shotgun (WGS) entry which is preliminary data.</text>
</comment>
<evidence type="ECO:0000313" key="3">
    <source>
        <dbReference type="Proteomes" id="UP000005835"/>
    </source>
</evidence>
<name>K1JXK7_9BURK</name>
<sequence>MKNKLVAGALALSLFATPIVAVQAASTSDTSEALAECLYKHATASDKQVLVQWAYVTLSKTSAAKQIQTIPSAKVKNIESSAQKALTNLVVGRCSSPAVKVLMKNPKNGLQETMTLLAGKLVNAEIERRASPILSLTMTDLMGLRK</sequence>
<dbReference type="HOGENOM" id="CLU_142714_0_0_4"/>
<evidence type="ECO:0000313" key="2">
    <source>
        <dbReference type="EMBL" id="EKB31343.1"/>
    </source>
</evidence>
<dbReference type="OrthoDB" id="9155260at2"/>
<dbReference type="EMBL" id="ADMG01000028">
    <property type="protein sequence ID" value="EKB31343.1"/>
    <property type="molecule type" value="Genomic_DNA"/>
</dbReference>
<dbReference type="Proteomes" id="UP000005835">
    <property type="component" value="Unassembled WGS sequence"/>
</dbReference>
<keyword evidence="1" id="KW-0732">Signal</keyword>
<feature type="chain" id="PRO_5003850124" evidence="1">
    <location>
        <begin position="25"/>
        <end position="146"/>
    </location>
</feature>
<feature type="signal peptide" evidence="1">
    <location>
        <begin position="1"/>
        <end position="24"/>
    </location>
</feature>
<accession>K1JXK7</accession>
<dbReference type="PATRIC" id="fig|742823.3.peg.1047"/>
<protein>
    <submittedName>
        <fullName evidence="2">Uncharacterized protein</fullName>
    </submittedName>
</protein>
<dbReference type="AlphaFoldDB" id="K1JXK7"/>
<keyword evidence="3" id="KW-1185">Reference proteome</keyword>
<organism evidence="2 3">
    <name type="scientific">Sutterella wadsworthensis 2_1_59BFAA</name>
    <dbReference type="NCBI Taxonomy" id="742823"/>
    <lineage>
        <taxon>Bacteria</taxon>
        <taxon>Pseudomonadati</taxon>
        <taxon>Pseudomonadota</taxon>
        <taxon>Betaproteobacteria</taxon>
        <taxon>Burkholderiales</taxon>
        <taxon>Sutterellaceae</taxon>
        <taxon>Sutterella</taxon>
    </lineage>
</organism>
<evidence type="ECO:0000256" key="1">
    <source>
        <dbReference type="SAM" id="SignalP"/>
    </source>
</evidence>
<dbReference type="STRING" id="742823.HMPREF9465_01058"/>
<dbReference type="eggNOG" id="ENOG5030YDX">
    <property type="taxonomic scope" value="Bacteria"/>
</dbReference>
<gene>
    <name evidence="2" type="ORF">HMPREF9465_01058</name>
</gene>
<proteinExistence type="predicted"/>
<reference evidence="2 3" key="1">
    <citation type="submission" date="2012-05" db="EMBL/GenBank/DDBJ databases">
        <title>The Genome Sequence of Sutterella wadsworthensis 2_1_59BFAA.</title>
        <authorList>
            <consortium name="The Broad Institute Genome Sequencing Platform"/>
            <person name="Earl A."/>
            <person name="Ward D."/>
            <person name="Feldgarden M."/>
            <person name="Gevers D."/>
            <person name="Daigneault M."/>
            <person name="Strauss J."/>
            <person name="Allen-Vercoe E."/>
            <person name="Walker B."/>
            <person name="Young S.K."/>
            <person name="Zeng Q."/>
            <person name="Gargeya S."/>
            <person name="Fitzgerald M."/>
            <person name="Haas B."/>
            <person name="Abouelleil A."/>
            <person name="Alvarado L."/>
            <person name="Arachchi H.M."/>
            <person name="Berlin A.M."/>
            <person name="Chapman S.B."/>
            <person name="Goldberg J."/>
            <person name="Griggs A."/>
            <person name="Gujja S."/>
            <person name="Hansen M."/>
            <person name="Howarth C."/>
            <person name="Imamovic A."/>
            <person name="Larimer J."/>
            <person name="McCowen C."/>
            <person name="Montmayeur A."/>
            <person name="Murphy C."/>
            <person name="Neiman D."/>
            <person name="Pearson M."/>
            <person name="Priest M."/>
            <person name="Roberts A."/>
            <person name="Saif S."/>
            <person name="Shea T."/>
            <person name="Sisk P."/>
            <person name="Sykes S."/>
            <person name="Wortman J."/>
            <person name="Nusbaum C."/>
            <person name="Birren B."/>
        </authorList>
    </citation>
    <scope>NUCLEOTIDE SEQUENCE [LARGE SCALE GENOMIC DNA]</scope>
    <source>
        <strain evidence="2 3">2_1_59BFAA</strain>
    </source>
</reference>